<accession>A0A7I8V6G3</accession>
<proteinExistence type="predicted"/>
<evidence type="ECO:0000313" key="1">
    <source>
        <dbReference type="EMBL" id="CAD5110774.1"/>
    </source>
</evidence>
<protein>
    <submittedName>
        <fullName evidence="1">DgyrCDS140</fullName>
    </submittedName>
</protein>
<name>A0A7I8V6G3_9ANNE</name>
<sequence>MIVVNNPDIDFHQRRIRRNTLPDIKLDYNLWYKSRIDNNNDDDNDKVEEYEKLPPIFKEIIDEKWFAGTKHQAPESIIKNMIDIMHICNDSSYENICDYIVKIHENYGYPSGLQQFILADLAEQLNVCYFH</sequence>
<gene>
    <name evidence="1" type="ORF">DGYR_LOCUS135</name>
</gene>
<organism evidence="1 2">
    <name type="scientific">Dimorphilus gyrociliatus</name>
    <dbReference type="NCBI Taxonomy" id="2664684"/>
    <lineage>
        <taxon>Eukaryota</taxon>
        <taxon>Metazoa</taxon>
        <taxon>Spiralia</taxon>
        <taxon>Lophotrochozoa</taxon>
        <taxon>Annelida</taxon>
        <taxon>Polychaeta</taxon>
        <taxon>Polychaeta incertae sedis</taxon>
        <taxon>Dinophilidae</taxon>
        <taxon>Dimorphilus</taxon>
    </lineage>
</organism>
<evidence type="ECO:0000313" key="2">
    <source>
        <dbReference type="Proteomes" id="UP000549394"/>
    </source>
</evidence>
<dbReference type="AlphaFoldDB" id="A0A7I8V6G3"/>
<keyword evidence="2" id="KW-1185">Reference proteome</keyword>
<reference evidence="1 2" key="1">
    <citation type="submission" date="2020-08" db="EMBL/GenBank/DDBJ databases">
        <authorList>
            <person name="Hejnol A."/>
        </authorList>
    </citation>
    <scope>NUCLEOTIDE SEQUENCE [LARGE SCALE GENOMIC DNA]</scope>
</reference>
<dbReference type="Proteomes" id="UP000549394">
    <property type="component" value="Unassembled WGS sequence"/>
</dbReference>
<comment type="caution">
    <text evidence="1">The sequence shown here is derived from an EMBL/GenBank/DDBJ whole genome shotgun (WGS) entry which is preliminary data.</text>
</comment>
<dbReference type="EMBL" id="CAJFCJ010000001">
    <property type="protein sequence ID" value="CAD5110774.1"/>
    <property type="molecule type" value="Genomic_DNA"/>
</dbReference>